<keyword evidence="3" id="KW-1185">Reference proteome</keyword>
<dbReference type="PANTHER" id="PTHR35007:SF1">
    <property type="entry name" value="PILUS ASSEMBLY PROTEIN"/>
    <property type="match status" value="1"/>
</dbReference>
<comment type="caution">
    <text evidence="2">The sequence shown here is derived from an EMBL/GenBank/DDBJ whole genome shotgun (WGS) entry which is preliminary data.</text>
</comment>
<reference evidence="2 3" key="1">
    <citation type="submission" date="2019-03" db="EMBL/GenBank/DDBJ databases">
        <title>Genomic Encyclopedia of Type Strains, Phase IV (KMG-IV): sequencing the most valuable type-strain genomes for metagenomic binning, comparative biology and taxonomic classification.</title>
        <authorList>
            <person name="Goeker M."/>
        </authorList>
    </citation>
    <scope>NUCLEOTIDE SEQUENCE [LARGE SCALE GENOMIC DNA]</scope>
    <source>
        <strain evidence="2 3">DSM 24629</strain>
    </source>
</reference>
<dbReference type="RefSeq" id="WP_132254169.1">
    <property type="nucleotide sequence ID" value="NZ_SMAL01000016.1"/>
</dbReference>
<evidence type="ECO:0000256" key="1">
    <source>
        <dbReference type="SAM" id="Phobius"/>
    </source>
</evidence>
<keyword evidence="1" id="KW-0472">Membrane</keyword>
<dbReference type="AlphaFoldDB" id="A0A4R3MER6"/>
<dbReference type="EMBL" id="SMAL01000016">
    <property type="protein sequence ID" value="TCT11652.1"/>
    <property type="molecule type" value="Genomic_DNA"/>
</dbReference>
<proteinExistence type="predicted"/>
<name>A0A4R3MER6_9FIRM</name>
<dbReference type="GO" id="GO:0005886">
    <property type="term" value="C:plasma membrane"/>
    <property type="evidence" value="ECO:0007669"/>
    <property type="project" value="UniProtKB-SubCell"/>
</dbReference>
<evidence type="ECO:0000313" key="3">
    <source>
        <dbReference type="Proteomes" id="UP000294902"/>
    </source>
</evidence>
<gene>
    <name evidence="2" type="ORF">EDC18_11611</name>
</gene>
<sequence>MTKIERKTNYNRYSMSIKEYFFYYSISIIGIIMIGILFYNRIILGFIFTPLSYYIVKERKKELLSKQKNELNTQFKDAIYAISSALNAGYSVEMSFKEAYRDLSLIYINQNTPILKELEYIVRQIDVNIPVENLLYDFANRSGVEDIENFADVFITCKKTGGDIIKVIRNTSRVIVEKIEIKREINIVISSKKFEQKIMCLIPFGIILYLWVSSPGFLDVMYNTLGGMITMTICLMVYLLSWVLSKKIMEIEV</sequence>
<organism evidence="2 3">
    <name type="scientific">Natranaerovirga pectinivora</name>
    <dbReference type="NCBI Taxonomy" id="682400"/>
    <lineage>
        <taxon>Bacteria</taxon>
        <taxon>Bacillati</taxon>
        <taxon>Bacillota</taxon>
        <taxon>Clostridia</taxon>
        <taxon>Lachnospirales</taxon>
        <taxon>Natranaerovirgaceae</taxon>
        <taxon>Natranaerovirga</taxon>
    </lineage>
</organism>
<accession>A0A4R3MER6</accession>
<protein>
    <submittedName>
        <fullName evidence="2">Tight adherence protein B</fullName>
    </submittedName>
</protein>
<feature type="transmembrane region" description="Helical" evidence="1">
    <location>
        <begin position="20"/>
        <end position="39"/>
    </location>
</feature>
<dbReference type="OrthoDB" id="9796142at2"/>
<keyword evidence="1" id="KW-0812">Transmembrane</keyword>
<dbReference type="Proteomes" id="UP000294902">
    <property type="component" value="Unassembled WGS sequence"/>
</dbReference>
<evidence type="ECO:0000313" key="2">
    <source>
        <dbReference type="EMBL" id="TCT11652.1"/>
    </source>
</evidence>
<dbReference type="PANTHER" id="PTHR35007">
    <property type="entry name" value="INTEGRAL MEMBRANE PROTEIN-RELATED"/>
    <property type="match status" value="1"/>
</dbReference>
<feature type="transmembrane region" description="Helical" evidence="1">
    <location>
        <begin position="224"/>
        <end position="244"/>
    </location>
</feature>
<keyword evidence="1" id="KW-1133">Transmembrane helix</keyword>
<feature type="transmembrane region" description="Helical" evidence="1">
    <location>
        <begin position="198"/>
        <end position="218"/>
    </location>
</feature>